<feature type="domain" description="Inner membrane protein YejM N-terminal" evidence="2">
    <location>
        <begin position="1"/>
        <end position="82"/>
    </location>
</feature>
<protein>
    <recommendedName>
        <fullName evidence="2">Inner membrane protein YejM N-terminal domain-containing protein</fullName>
    </recommendedName>
</protein>
<accession>A0A220VBI2</accession>
<dbReference type="EMBL" id="CP022355">
    <property type="protein sequence ID" value="ASK77715.1"/>
    <property type="molecule type" value="Genomic_DNA"/>
</dbReference>
<dbReference type="Proteomes" id="UP000242175">
    <property type="component" value="Chromosome large"/>
</dbReference>
<dbReference type="InterPro" id="IPR024588">
    <property type="entry name" value="YejM_N"/>
</dbReference>
<feature type="chain" id="PRO_5011990573" description="Inner membrane protein YejM N-terminal domain-containing protein" evidence="1">
    <location>
        <begin position="18"/>
        <end position="404"/>
    </location>
</feature>
<name>A0A220VBI2_9GAMM</name>
<dbReference type="AlphaFoldDB" id="A0A220VBI2"/>
<sequence>MFLLSCFLISNIIFAWADATLEKSVTMQRNSFPLAAPLTAKDLLIKSGFLKENQYKLSKLYEKHVEKVSKISNFKYPKNNITYSPKGNNLNILLLDIRGLNNKDLADIHQYPYLSLFSKENMFFKNTYVASNNLQKSIFSLFYGLTPNYYSEIDNSKIQSVLFDTLKKFNYKINFFLSSPSKADDYYRIILNNKNIKSFHVKTDSENPSTYTDVIKWLDSNDSSSSPWFTYISFEFKSDIDSKFQQILNRLDLQKTIVIVTNSDVPFVNDSTNIDNLKTPLTIHWPGIHDTKFTFRDSNLYSITPTILSKLFEITNPLSSFSSGCDLFDSCTNNYPIFTASTSNIYLIFKDKFIMLDEKANYYAFDKNSYLNVQETENPDFDLLDVSFDKYNSFFKKINNQNDK</sequence>
<reference evidence="3 4" key="1">
    <citation type="journal article" date="2016" name="Int. J. Syst. Evol. Microbiol.">
        <title>Paraphotobacterium marinum gen. nov., sp. nov., a member of the family Vibrionaceae, isolated from surface seawater.</title>
        <authorList>
            <person name="Huang Z."/>
            <person name="Dong C."/>
            <person name="Shao Z."/>
        </authorList>
    </citation>
    <scope>NUCLEOTIDE SEQUENCE [LARGE SCALE GENOMIC DNA]</scope>
    <source>
        <strain evidence="3 4">NSCS20N07D</strain>
    </source>
</reference>
<proteinExistence type="predicted"/>
<dbReference type="OrthoDB" id="236686at2"/>
<evidence type="ECO:0000256" key="1">
    <source>
        <dbReference type="SAM" id="SignalP"/>
    </source>
</evidence>
<evidence type="ECO:0000313" key="4">
    <source>
        <dbReference type="Proteomes" id="UP000242175"/>
    </source>
</evidence>
<gene>
    <name evidence="3" type="ORF">CF386_00735</name>
</gene>
<feature type="signal peptide" evidence="1">
    <location>
        <begin position="1"/>
        <end position="17"/>
    </location>
</feature>
<keyword evidence="1" id="KW-0732">Signal</keyword>
<keyword evidence="4" id="KW-1185">Reference proteome</keyword>
<dbReference type="Pfam" id="PF11893">
    <property type="entry name" value="DUF3413"/>
    <property type="match status" value="1"/>
</dbReference>
<dbReference type="SUPFAM" id="SSF53649">
    <property type="entry name" value="Alkaline phosphatase-like"/>
    <property type="match status" value="1"/>
</dbReference>
<organism evidence="3 4">
    <name type="scientific">Paraphotobacterium marinum</name>
    <dbReference type="NCBI Taxonomy" id="1755811"/>
    <lineage>
        <taxon>Bacteria</taxon>
        <taxon>Pseudomonadati</taxon>
        <taxon>Pseudomonadota</taxon>
        <taxon>Gammaproteobacteria</taxon>
        <taxon>Vibrionales</taxon>
        <taxon>Vibrionaceae</taxon>
        <taxon>Paraphotobacterium</taxon>
    </lineage>
</organism>
<dbReference type="KEGG" id="pmai:CF386_00735"/>
<dbReference type="Gene3D" id="3.40.720.10">
    <property type="entry name" value="Alkaline Phosphatase, subunit A"/>
    <property type="match status" value="1"/>
</dbReference>
<dbReference type="InterPro" id="IPR017850">
    <property type="entry name" value="Alkaline_phosphatase_core_sf"/>
</dbReference>
<evidence type="ECO:0000259" key="2">
    <source>
        <dbReference type="Pfam" id="PF11893"/>
    </source>
</evidence>
<evidence type="ECO:0000313" key="3">
    <source>
        <dbReference type="EMBL" id="ASK77715.1"/>
    </source>
</evidence>